<accession>A0AAW1I5I7</accession>
<dbReference type="AlphaFoldDB" id="A0AAW1I5I7"/>
<dbReference type="Proteomes" id="UP001443914">
    <property type="component" value="Unassembled WGS sequence"/>
</dbReference>
<keyword evidence="3" id="KW-1185">Reference proteome</keyword>
<dbReference type="NCBIfam" id="NF040946">
    <property type="entry name" value="PSII_PsbP"/>
    <property type="match status" value="1"/>
</dbReference>
<comment type="caution">
    <text evidence="2">The sequence shown here is derived from an EMBL/GenBank/DDBJ whole genome shotgun (WGS) entry which is preliminary data.</text>
</comment>
<dbReference type="PANTHER" id="PTHR31407:SF10">
    <property type="entry name" value="PHOTOSYNTHETIC NDH SUBUNIT OF LUMENAL LOCATION 1, CHLOROPLASTIC"/>
    <property type="match status" value="1"/>
</dbReference>
<dbReference type="SUPFAM" id="SSF55724">
    <property type="entry name" value="Mog1p/PsbP-like"/>
    <property type="match status" value="1"/>
</dbReference>
<dbReference type="PANTHER" id="PTHR31407">
    <property type="match status" value="1"/>
</dbReference>
<dbReference type="InterPro" id="IPR016123">
    <property type="entry name" value="Mog1/PsbP_a/b/a-sand"/>
</dbReference>
<dbReference type="Gene3D" id="3.40.1000.10">
    <property type="entry name" value="Mog1/PsbP, alpha/beta/alpha sandwich"/>
    <property type="match status" value="1"/>
</dbReference>
<organism evidence="2 3">
    <name type="scientific">Saponaria officinalis</name>
    <name type="common">Common soapwort</name>
    <name type="synonym">Lychnis saponaria</name>
    <dbReference type="NCBI Taxonomy" id="3572"/>
    <lineage>
        <taxon>Eukaryota</taxon>
        <taxon>Viridiplantae</taxon>
        <taxon>Streptophyta</taxon>
        <taxon>Embryophyta</taxon>
        <taxon>Tracheophyta</taxon>
        <taxon>Spermatophyta</taxon>
        <taxon>Magnoliopsida</taxon>
        <taxon>eudicotyledons</taxon>
        <taxon>Gunneridae</taxon>
        <taxon>Pentapetalae</taxon>
        <taxon>Caryophyllales</taxon>
        <taxon>Caryophyllaceae</taxon>
        <taxon>Caryophylleae</taxon>
        <taxon>Saponaria</taxon>
    </lineage>
</organism>
<proteinExistence type="predicted"/>
<dbReference type="GO" id="GO:0009654">
    <property type="term" value="C:photosystem II oxygen evolving complex"/>
    <property type="evidence" value="ECO:0007669"/>
    <property type="project" value="InterPro"/>
</dbReference>
<protein>
    <recommendedName>
        <fullName evidence="1">PsbP C-terminal domain-containing protein</fullName>
    </recommendedName>
</protein>
<dbReference type="GO" id="GO:0005509">
    <property type="term" value="F:calcium ion binding"/>
    <property type="evidence" value="ECO:0007669"/>
    <property type="project" value="InterPro"/>
</dbReference>
<name>A0AAW1I5I7_SAPOF</name>
<evidence type="ECO:0000259" key="1">
    <source>
        <dbReference type="Pfam" id="PF01789"/>
    </source>
</evidence>
<evidence type="ECO:0000313" key="3">
    <source>
        <dbReference type="Proteomes" id="UP001443914"/>
    </source>
</evidence>
<dbReference type="GO" id="GO:0019898">
    <property type="term" value="C:extrinsic component of membrane"/>
    <property type="evidence" value="ECO:0007669"/>
    <property type="project" value="InterPro"/>
</dbReference>
<reference evidence="2" key="1">
    <citation type="submission" date="2024-03" db="EMBL/GenBank/DDBJ databases">
        <title>WGS assembly of Saponaria officinalis var. Norfolk2.</title>
        <authorList>
            <person name="Jenkins J."/>
            <person name="Shu S."/>
            <person name="Grimwood J."/>
            <person name="Barry K."/>
            <person name="Goodstein D."/>
            <person name="Schmutz J."/>
            <person name="Leebens-Mack J."/>
            <person name="Osbourn A."/>
        </authorList>
    </citation>
    <scope>NUCLEOTIDE SEQUENCE [LARGE SCALE GENOMIC DNA]</scope>
    <source>
        <strain evidence="2">JIC</strain>
    </source>
</reference>
<dbReference type="GO" id="GO:0015979">
    <property type="term" value="P:photosynthesis"/>
    <property type="evidence" value="ECO:0007669"/>
    <property type="project" value="InterPro"/>
</dbReference>
<dbReference type="EMBL" id="JBDFQZ010000010">
    <property type="protein sequence ID" value="KAK9684163.1"/>
    <property type="molecule type" value="Genomic_DNA"/>
</dbReference>
<dbReference type="Pfam" id="PF01789">
    <property type="entry name" value="PsbP"/>
    <property type="match status" value="1"/>
</dbReference>
<sequence length="237" mass="27130">MRKDMAASSLYLTWPPAILHHKKNTCSTTLFAPLTYSNSIISCSNINSLPQERGHYERRSVLIATGLLGLTLIPSTTALAQEVPQNYKVFVDKADGYSYVYPSDWRDFEFRAHDSAFKDRYLQLQNVRLSFLPTDKQDIHDLGPMQDVVPDLVKNIYAAPNQVAYIKDMQERSENGKNYYTVEYQLTSPNFAVTRFSTIAIANGRCYTLTVSANERRWKRVRNQLKVVADSLQVFDI</sequence>
<dbReference type="InterPro" id="IPR002683">
    <property type="entry name" value="PsbP_C"/>
</dbReference>
<gene>
    <name evidence="2" type="ORF">RND81_10G190700</name>
</gene>
<evidence type="ECO:0000313" key="2">
    <source>
        <dbReference type="EMBL" id="KAK9684163.1"/>
    </source>
</evidence>
<feature type="domain" description="PsbP C-terminal" evidence="1">
    <location>
        <begin position="86"/>
        <end position="234"/>
    </location>
</feature>